<dbReference type="STRING" id="1043493.SAMN05421637_2382"/>
<keyword evidence="1" id="KW-1133">Transmembrane helix</keyword>
<dbReference type="InterPro" id="IPR018649">
    <property type="entry name" value="SHOCT"/>
</dbReference>
<evidence type="ECO:0000313" key="4">
    <source>
        <dbReference type="Proteomes" id="UP000183315"/>
    </source>
</evidence>
<dbReference type="eggNOG" id="ENOG5032Z2S">
    <property type="taxonomic scope" value="Bacteria"/>
</dbReference>
<evidence type="ECO:0000256" key="1">
    <source>
        <dbReference type="SAM" id="Phobius"/>
    </source>
</evidence>
<feature type="transmembrane region" description="Helical" evidence="1">
    <location>
        <begin position="7"/>
        <end position="31"/>
    </location>
</feature>
<accession>A0A1H7AIY2</accession>
<reference evidence="4" key="1">
    <citation type="submission" date="2016-10" db="EMBL/GenBank/DDBJ databases">
        <authorList>
            <person name="Varghese N."/>
        </authorList>
    </citation>
    <scope>NUCLEOTIDE SEQUENCE [LARGE SCALE GENOMIC DNA]</scope>
    <source>
        <strain evidence="4">DSM 24868</strain>
    </source>
</reference>
<feature type="domain" description="SHOCT" evidence="2">
    <location>
        <begin position="102"/>
        <end position="128"/>
    </location>
</feature>
<proteinExistence type="predicted"/>
<organism evidence="3 4">
    <name type="scientific">Demequina mangrovi</name>
    <dbReference type="NCBI Taxonomy" id="1043493"/>
    <lineage>
        <taxon>Bacteria</taxon>
        <taxon>Bacillati</taxon>
        <taxon>Actinomycetota</taxon>
        <taxon>Actinomycetes</taxon>
        <taxon>Micrococcales</taxon>
        <taxon>Demequinaceae</taxon>
        <taxon>Demequina</taxon>
    </lineage>
</organism>
<evidence type="ECO:0000313" key="3">
    <source>
        <dbReference type="EMBL" id="SEJ60975.1"/>
    </source>
</evidence>
<name>A0A1H7AIY2_9MICO</name>
<dbReference type="EMBL" id="FNZI01000006">
    <property type="protein sequence ID" value="SEJ60975.1"/>
    <property type="molecule type" value="Genomic_DNA"/>
</dbReference>
<sequence>MDFFANFLNILLWSLWFAIWIGFLFLVIRFIFDVFRDKDLSVIGKIMWTLLLVLIPCIGALIYIFARGKGMAERDMAAAEQVRAAQVEYTQGLMGEAGPAGEIKAAKDLLDSGAITEEEYESLKARALS</sequence>
<dbReference type="RefSeq" id="WP_042215676.1">
    <property type="nucleotide sequence ID" value="NZ_BBLU01000014.1"/>
</dbReference>
<dbReference type="Proteomes" id="UP000183315">
    <property type="component" value="Unassembled WGS sequence"/>
</dbReference>
<feature type="transmembrane region" description="Helical" evidence="1">
    <location>
        <begin position="46"/>
        <end position="66"/>
    </location>
</feature>
<protein>
    <submittedName>
        <fullName evidence="3">Phospholipase_D-nuclease N-terminal</fullName>
    </submittedName>
</protein>
<dbReference type="Pfam" id="PF09851">
    <property type="entry name" value="SHOCT"/>
    <property type="match status" value="1"/>
</dbReference>
<evidence type="ECO:0000259" key="2">
    <source>
        <dbReference type="Pfam" id="PF09851"/>
    </source>
</evidence>
<keyword evidence="4" id="KW-1185">Reference proteome</keyword>
<gene>
    <name evidence="3" type="ORF">SAMN05421637_2382</name>
</gene>
<keyword evidence="1" id="KW-0812">Transmembrane</keyword>
<dbReference type="OrthoDB" id="7596142at2"/>
<dbReference type="AlphaFoldDB" id="A0A1H7AIY2"/>
<keyword evidence="1" id="KW-0472">Membrane</keyword>